<proteinExistence type="predicted"/>
<dbReference type="Proteomes" id="UP000694460">
    <property type="component" value="Unassembled WGS sequence"/>
</dbReference>
<gene>
    <name evidence="2" type="ORF">JOF57_000059</name>
</gene>
<dbReference type="SUPFAM" id="SSF103473">
    <property type="entry name" value="MFS general substrate transporter"/>
    <property type="match status" value="1"/>
</dbReference>
<dbReference type="InterPro" id="IPR010645">
    <property type="entry name" value="MFS_4"/>
</dbReference>
<dbReference type="InterPro" id="IPR036259">
    <property type="entry name" value="MFS_trans_sf"/>
</dbReference>
<comment type="caution">
    <text evidence="2">The sequence shown here is derived from an EMBL/GenBank/DDBJ whole genome shotgun (WGS) entry which is preliminary data.</text>
</comment>
<organism evidence="2 3">
    <name type="scientific">Mycolicibacterium lutetiense</name>
    <dbReference type="NCBI Taxonomy" id="1641992"/>
    <lineage>
        <taxon>Bacteria</taxon>
        <taxon>Bacillati</taxon>
        <taxon>Actinomycetota</taxon>
        <taxon>Actinomycetes</taxon>
        <taxon>Mycobacteriales</taxon>
        <taxon>Mycobacteriaceae</taxon>
        <taxon>Mycolicibacterium</taxon>
    </lineage>
</organism>
<feature type="transmembrane region" description="Helical" evidence="1">
    <location>
        <begin position="44"/>
        <end position="66"/>
    </location>
</feature>
<keyword evidence="1" id="KW-0472">Membrane</keyword>
<keyword evidence="1" id="KW-1133">Transmembrane helix</keyword>
<keyword evidence="3" id="KW-1185">Reference proteome</keyword>
<evidence type="ECO:0000256" key="1">
    <source>
        <dbReference type="SAM" id="Phobius"/>
    </source>
</evidence>
<dbReference type="PANTHER" id="PTHR23537">
    <property type="match status" value="1"/>
</dbReference>
<evidence type="ECO:0000313" key="2">
    <source>
        <dbReference type="EMBL" id="MBP2450174.1"/>
    </source>
</evidence>
<feature type="transmembrane region" description="Helical" evidence="1">
    <location>
        <begin position="12"/>
        <end position="32"/>
    </location>
</feature>
<accession>A0ABS4ZNE3</accession>
<dbReference type="EMBL" id="JAGIOP010000001">
    <property type="protein sequence ID" value="MBP2450174.1"/>
    <property type="molecule type" value="Genomic_DNA"/>
</dbReference>
<reference evidence="2 3" key="1">
    <citation type="submission" date="2021-03" db="EMBL/GenBank/DDBJ databases">
        <title>Sequencing the genomes of 1000 actinobacteria strains.</title>
        <authorList>
            <person name="Klenk H.-P."/>
        </authorList>
    </citation>
    <scope>NUCLEOTIDE SEQUENCE [LARGE SCALE GENOMIC DNA]</scope>
    <source>
        <strain evidence="2 3">DSM 46713</strain>
    </source>
</reference>
<dbReference type="PANTHER" id="PTHR23537:SF1">
    <property type="entry name" value="SUGAR TRANSPORTER"/>
    <property type="match status" value="1"/>
</dbReference>
<sequence length="110" mass="11380">MPTAPWMHVVRTAAVLAAAMGIGRFVYTPILPLMTAHAGLNPQAAGHLATANYVGYLVGAVAGAFSPRLSRSMPACRVSLIVLVLSPAAMPLTGNAGWHIAFYQVSPVPG</sequence>
<dbReference type="Gene3D" id="1.20.1250.20">
    <property type="entry name" value="MFS general substrate transporter like domains"/>
    <property type="match status" value="1"/>
</dbReference>
<keyword evidence="1" id="KW-0812">Transmembrane</keyword>
<evidence type="ECO:0000313" key="3">
    <source>
        <dbReference type="Proteomes" id="UP000694460"/>
    </source>
</evidence>
<protein>
    <submittedName>
        <fullName evidence="2">MFS family permease</fullName>
    </submittedName>
</protein>
<name>A0ABS4ZNE3_9MYCO</name>
<dbReference type="Pfam" id="PF06779">
    <property type="entry name" value="MFS_4"/>
    <property type="match status" value="1"/>
</dbReference>
<feature type="transmembrane region" description="Helical" evidence="1">
    <location>
        <begin position="78"/>
        <end position="101"/>
    </location>
</feature>